<dbReference type="AlphaFoldDB" id="A0AA41HGE1"/>
<dbReference type="Proteomes" id="UP001155901">
    <property type="component" value="Unassembled WGS sequence"/>
</dbReference>
<sequence length="237" mass="27570">MTQNDGSTLIDFFENHDHRMIHKWMHYFEIYERHFHQFRGKDMTMLEFGVLHGGSLQMWKHYFGEGAKITGVDINPRCAELAEERIEIIVGDQEDRNSLRGIVANHPQFDIIIDDGGHTMTQQITTFQELWFHLKDGGVYLCEDTHTSYWPGFFGGGYRQPGTFIEYTKSLLDQLTAWHSPDPALQPNEFTRSCFAVHYYDSMVFFEKRAVPKPHARMKGTPSFPLEPAEQAVYDRG</sequence>
<reference evidence="2" key="2">
    <citation type="submission" date="2022-03" db="EMBL/GenBank/DDBJ databases">
        <title>Genome Encyclopedia of Bacteria and Archaea VI: Functional Genomics of Type Strains.</title>
        <authorList>
            <person name="Whitman W."/>
        </authorList>
    </citation>
    <scope>NUCLEOTIDE SEQUENCE</scope>
    <source>
        <strain evidence="2">HSC-15S17</strain>
    </source>
</reference>
<dbReference type="GO" id="GO:0008168">
    <property type="term" value="F:methyltransferase activity"/>
    <property type="evidence" value="ECO:0007669"/>
    <property type="project" value="UniProtKB-KW"/>
</dbReference>
<keyword evidence="4" id="KW-1185">Reference proteome</keyword>
<dbReference type="EMBL" id="JALJZU010000034">
    <property type="protein sequence ID" value="MCP2012798.1"/>
    <property type="molecule type" value="Genomic_DNA"/>
</dbReference>
<dbReference type="Proteomes" id="UP001162889">
    <property type="component" value="Unassembled WGS sequence"/>
</dbReference>
<dbReference type="CDD" id="cd02440">
    <property type="entry name" value="AdoMet_MTases"/>
    <property type="match status" value="1"/>
</dbReference>
<name>A0AA41HGE1_9BURK</name>
<organism evidence="1 3">
    <name type="scientific">Duganella violaceipulchra</name>
    <dbReference type="NCBI Taxonomy" id="2849652"/>
    <lineage>
        <taxon>Bacteria</taxon>
        <taxon>Pseudomonadati</taxon>
        <taxon>Pseudomonadota</taxon>
        <taxon>Betaproteobacteria</taxon>
        <taxon>Burkholderiales</taxon>
        <taxon>Oxalobacteraceae</taxon>
        <taxon>Telluria group</taxon>
        <taxon>Duganella</taxon>
    </lineage>
</organism>
<accession>A0AA41HGE1</accession>
<protein>
    <submittedName>
        <fullName evidence="1 2">SAM-dependent methyltransferase</fullName>
    </submittedName>
</protein>
<dbReference type="EMBL" id="JAHTGR010000043">
    <property type="protein sequence ID" value="MBV6325655.1"/>
    <property type="molecule type" value="Genomic_DNA"/>
</dbReference>
<evidence type="ECO:0000313" key="2">
    <source>
        <dbReference type="EMBL" id="MCP2012798.1"/>
    </source>
</evidence>
<evidence type="ECO:0000313" key="4">
    <source>
        <dbReference type="Proteomes" id="UP001162889"/>
    </source>
</evidence>
<dbReference type="GO" id="GO:0032259">
    <property type="term" value="P:methylation"/>
    <property type="evidence" value="ECO:0007669"/>
    <property type="project" value="UniProtKB-KW"/>
</dbReference>
<dbReference type="RefSeq" id="WP_217946568.1">
    <property type="nucleotide sequence ID" value="NZ_JAHTGR010000043.1"/>
</dbReference>
<evidence type="ECO:0000313" key="3">
    <source>
        <dbReference type="Proteomes" id="UP001155901"/>
    </source>
</evidence>
<keyword evidence="1" id="KW-0489">Methyltransferase</keyword>
<comment type="caution">
    <text evidence="1">The sequence shown here is derived from an EMBL/GenBank/DDBJ whole genome shotgun (WGS) entry which is preliminary data.</text>
</comment>
<gene>
    <name evidence="1" type="ORF">KVP70_32590</name>
    <name evidence="2" type="ORF">L1274_006569</name>
</gene>
<proteinExistence type="predicted"/>
<reference evidence="1" key="1">
    <citation type="submission" date="2021-07" db="EMBL/GenBank/DDBJ databases">
        <title>Characterization of violacein-producing bacteria and related species.</title>
        <authorList>
            <person name="Wilson H.S."/>
            <person name="De Leon M.E."/>
        </authorList>
    </citation>
    <scope>NUCLEOTIDE SEQUENCE</scope>
    <source>
        <strain evidence="1">HSC-15S17</strain>
    </source>
</reference>
<evidence type="ECO:0000313" key="1">
    <source>
        <dbReference type="EMBL" id="MBV6325655.1"/>
    </source>
</evidence>
<keyword evidence="1" id="KW-0808">Transferase</keyword>
<dbReference type="Pfam" id="PF13578">
    <property type="entry name" value="Methyltransf_24"/>
    <property type="match status" value="1"/>
</dbReference>